<gene>
    <name evidence="1" type="ORF">VRLFYP33_02384</name>
</gene>
<proteinExistence type="predicted"/>
<protein>
    <submittedName>
        <fullName evidence="1">Uncharacterized protein</fullName>
    </submittedName>
</protein>
<dbReference type="AlphaFoldDB" id="A0A6N3FME9"/>
<organism evidence="1">
    <name type="scientific">Veillonella ratti</name>
    <dbReference type="NCBI Taxonomy" id="103892"/>
    <lineage>
        <taxon>Bacteria</taxon>
        <taxon>Bacillati</taxon>
        <taxon>Bacillota</taxon>
        <taxon>Negativicutes</taxon>
        <taxon>Veillonellales</taxon>
        <taxon>Veillonellaceae</taxon>
        <taxon>Veillonella</taxon>
    </lineage>
</organism>
<evidence type="ECO:0000313" key="1">
    <source>
        <dbReference type="EMBL" id="VYU53029.1"/>
    </source>
</evidence>
<dbReference type="EMBL" id="CACRUX010000101">
    <property type="protein sequence ID" value="VYU53029.1"/>
    <property type="molecule type" value="Genomic_DNA"/>
</dbReference>
<name>A0A6N3FME9_9FIRM</name>
<accession>A0A6N3FME9</accession>
<reference evidence="1" key="1">
    <citation type="submission" date="2019-11" db="EMBL/GenBank/DDBJ databases">
        <authorList>
            <person name="Feng L."/>
        </authorList>
    </citation>
    <scope>NUCLEOTIDE SEQUENCE</scope>
    <source>
        <strain evidence="1">VrattiLFYP33</strain>
    </source>
</reference>
<dbReference type="RefSeq" id="WP_021842572.1">
    <property type="nucleotide sequence ID" value="NZ_CACRUX010000101.1"/>
</dbReference>
<sequence>MKVKGFEKNIIMNILLYGEVSNKPIDMDQVVAIKNEDEIWWAAAQSDTITKELRKLHIYKLMQ</sequence>